<reference evidence="7 8" key="1">
    <citation type="submission" date="2019-03" db="EMBL/GenBank/DDBJ databases">
        <authorList>
            <person name="Gaulin E."/>
            <person name="Dumas B."/>
        </authorList>
    </citation>
    <scope>NUCLEOTIDE SEQUENCE [LARGE SCALE GENOMIC DNA]</scope>
    <source>
        <strain evidence="7">CBS 568.67</strain>
    </source>
</reference>
<evidence type="ECO:0000256" key="1">
    <source>
        <dbReference type="ARBA" id="ARBA00022723"/>
    </source>
</evidence>
<dbReference type="Gene3D" id="3.30.1520.10">
    <property type="entry name" value="Phox-like domain"/>
    <property type="match status" value="1"/>
</dbReference>
<evidence type="ECO:0000256" key="4">
    <source>
        <dbReference type="PROSITE-ProRule" id="PRU00175"/>
    </source>
</evidence>
<feature type="domain" description="RING-type" evidence="5">
    <location>
        <begin position="217"/>
        <end position="256"/>
    </location>
</feature>
<dbReference type="SUPFAM" id="SSF57850">
    <property type="entry name" value="RING/U-box"/>
    <property type="match status" value="1"/>
</dbReference>
<dbReference type="AlphaFoldDB" id="A0A485LMJ4"/>
<dbReference type="Gene3D" id="3.30.40.10">
    <property type="entry name" value="Zinc/RING finger domain, C3HC4 (zinc finger)"/>
    <property type="match status" value="1"/>
</dbReference>
<dbReference type="InterPro" id="IPR050731">
    <property type="entry name" value="HRD1_E3_ubiq-ligases"/>
</dbReference>
<evidence type="ECO:0000313" key="8">
    <source>
        <dbReference type="Proteomes" id="UP000332933"/>
    </source>
</evidence>
<name>A0A485LMJ4_9STRA</name>
<dbReference type="Pfam" id="PF13639">
    <property type="entry name" value="zf-RING_2"/>
    <property type="match status" value="1"/>
</dbReference>
<dbReference type="PANTHER" id="PTHR22763">
    <property type="entry name" value="RING ZINC FINGER PROTEIN"/>
    <property type="match status" value="1"/>
</dbReference>
<evidence type="ECO:0000259" key="5">
    <source>
        <dbReference type="PROSITE" id="PS50089"/>
    </source>
</evidence>
<dbReference type="EMBL" id="CAADRA010007272">
    <property type="protein sequence ID" value="VFT99949.1"/>
    <property type="molecule type" value="Genomic_DNA"/>
</dbReference>
<evidence type="ECO:0000313" key="6">
    <source>
        <dbReference type="EMBL" id="KAF0684789.1"/>
    </source>
</evidence>
<protein>
    <submittedName>
        <fullName evidence="7">Aste57867_23304 protein</fullName>
    </submittedName>
</protein>
<sequence length="264" mass="29578">MATDIAHAAPLLTHFRDACTNHAFCHSLLQAQQADMQSVSVHTTGLLTRRGTVPYTVYVLSICCPATHTWWILRQRYSQFHAFRKELLQLRAFAQRQPSLAPLERILAPVLAAPFPKKKFTGDTVAIKAERSVLLAGFAKLLVVLRVACMSQALLKTHAPDLLFRLTLLYLQLDAFLDVPDHQVEEEMRRTARLLSPHDIVLGGTATVVSNDDVLECAICMEEVVADALALTCGHVFHRPCLFSWFNVKTSCPTCRRECKYGHV</sequence>
<dbReference type="InterPro" id="IPR013083">
    <property type="entry name" value="Znf_RING/FYVE/PHD"/>
</dbReference>
<dbReference type="SMART" id="SM00744">
    <property type="entry name" value="RINGv"/>
    <property type="match status" value="1"/>
</dbReference>
<dbReference type="PANTHER" id="PTHR22763:SF162">
    <property type="entry name" value="TRANSMEMBRANE E3 UBIQUITIN-PROTEIN LIGASE 1"/>
    <property type="match status" value="1"/>
</dbReference>
<dbReference type="InterPro" id="IPR036871">
    <property type="entry name" value="PX_dom_sf"/>
</dbReference>
<dbReference type="EMBL" id="VJMH01007246">
    <property type="protein sequence ID" value="KAF0684789.1"/>
    <property type="molecule type" value="Genomic_DNA"/>
</dbReference>
<dbReference type="PROSITE" id="PS50089">
    <property type="entry name" value="ZF_RING_2"/>
    <property type="match status" value="1"/>
</dbReference>
<dbReference type="OrthoDB" id="8062037at2759"/>
<dbReference type="SMART" id="SM00184">
    <property type="entry name" value="RING"/>
    <property type="match status" value="1"/>
</dbReference>
<dbReference type="GO" id="GO:0043161">
    <property type="term" value="P:proteasome-mediated ubiquitin-dependent protein catabolic process"/>
    <property type="evidence" value="ECO:0007669"/>
    <property type="project" value="TreeGrafter"/>
</dbReference>
<evidence type="ECO:0000256" key="3">
    <source>
        <dbReference type="ARBA" id="ARBA00022833"/>
    </source>
</evidence>
<dbReference type="InterPro" id="IPR001841">
    <property type="entry name" value="Znf_RING"/>
</dbReference>
<organism evidence="7 8">
    <name type="scientific">Aphanomyces stellatus</name>
    <dbReference type="NCBI Taxonomy" id="120398"/>
    <lineage>
        <taxon>Eukaryota</taxon>
        <taxon>Sar</taxon>
        <taxon>Stramenopiles</taxon>
        <taxon>Oomycota</taxon>
        <taxon>Saprolegniomycetes</taxon>
        <taxon>Saprolegniales</taxon>
        <taxon>Verrucalvaceae</taxon>
        <taxon>Aphanomyces</taxon>
    </lineage>
</organism>
<keyword evidence="3" id="KW-0862">Zinc</keyword>
<evidence type="ECO:0000256" key="2">
    <source>
        <dbReference type="ARBA" id="ARBA00022771"/>
    </source>
</evidence>
<dbReference type="GO" id="GO:0061630">
    <property type="term" value="F:ubiquitin protein ligase activity"/>
    <property type="evidence" value="ECO:0007669"/>
    <property type="project" value="TreeGrafter"/>
</dbReference>
<dbReference type="GO" id="GO:0012505">
    <property type="term" value="C:endomembrane system"/>
    <property type="evidence" value="ECO:0007669"/>
    <property type="project" value="TreeGrafter"/>
</dbReference>
<proteinExistence type="predicted"/>
<keyword evidence="8" id="KW-1185">Reference proteome</keyword>
<reference evidence="6" key="2">
    <citation type="submission" date="2019-06" db="EMBL/GenBank/DDBJ databases">
        <title>Genomics analysis of Aphanomyces spp. identifies a new class of oomycete effector associated with host adaptation.</title>
        <authorList>
            <person name="Gaulin E."/>
        </authorList>
    </citation>
    <scope>NUCLEOTIDE SEQUENCE</scope>
    <source>
        <strain evidence="6">CBS 578.67</strain>
    </source>
</reference>
<keyword evidence="2 4" id="KW-0863">Zinc-finger</keyword>
<accession>A0A485LMJ4</accession>
<dbReference type="SUPFAM" id="SSF64268">
    <property type="entry name" value="PX domain"/>
    <property type="match status" value="1"/>
</dbReference>
<keyword evidence="1" id="KW-0479">Metal-binding</keyword>
<evidence type="ECO:0000313" key="7">
    <source>
        <dbReference type="EMBL" id="VFT99949.1"/>
    </source>
</evidence>
<dbReference type="GO" id="GO:0035091">
    <property type="term" value="F:phosphatidylinositol binding"/>
    <property type="evidence" value="ECO:0007669"/>
    <property type="project" value="InterPro"/>
</dbReference>
<dbReference type="GO" id="GO:0008270">
    <property type="term" value="F:zinc ion binding"/>
    <property type="evidence" value="ECO:0007669"/>
    <property type="project" value="UniProtKB-KW"/>
</dbReference>
<dbReference type="InterPro" id="IPR011016">
    <property type="entry name" value="Znf_RING-CH"/>
</dbReference>
<gene>
    <name evidence="7" type="primary">Aste57867_23304</name>
    <name evidence="6" type="ORF">As57867_023233</name>
    <name evidence="7" type="ORF">ASTE57867_23304</name>
</gene>
<dbReference type="Proteomes" id="UP000332933">
    <property type="component" value="Unassembled WGS sequence"/>
</dbReference>